<dbReference type="GO" id="GO:0051604">
    <property type="term" value="P:protein maturation"/>
    <property type="evidence" value="ECO:0007669"/>
    <property type="project" value="InterPro"/>
</dbReference>
<comment type="similarity">
    <text evidence="1">Belongs to the MIP18 family.</text>
</comment>
<organism evidence="5 6">
    <name type="scientific">Schizothecium vesticola</name>
    <dbReference type="NCBI Taxonomy" id="314040"/>
    <lineage>
        <taxon>Eukaryota</taxon>
        <taxon>Fungi</taxon>
        <taxon>Dikarya</taxon>
        <taxon>Ascomycota</taxon>
        <taxon>Pezizomycotina</taxon>
        <taxon>Sordariomycetes</taxon>
        <taxon>Sordariomycetidae</taxon>
        <taxon>Sordariales</taxon>
        <taxon>Schizotheciaceae</taxon>
        <taxon>Schizothecium</taxon>
    </lineage>
</organism>
<reference evidence="5" key="1">
    <citation type="submission" date="2023-06" db="EMBL/GenBank/DDBJ databases">
        <title>Genome-scale phylogeny and comparative genomics of the fungal order Sordariales.</title>
        <authorList>
            <consortium name="Lawrence Berkeley National Laboratory"/>
            <person name="Hensen N."/>
            <person name="Bonometti L."/>
            <person name="Westerberg I."/>
            <person name="Brannstrom I.O."/>
            <person name="Guillou S."/>
            <person name="Cros-Aarteil S."/>
            <person name="Calhoun S."/>
            <person name="Haridas S."/>
            <person name="Kuo A."/>
            <person name="Mondo S."/>
            <person name="Pangilinan J."/>
            <person name="Riley R."/>
            <person name="LaButti K."/>
            <person name="Andreopoulos B."/>
            <person name="Lipzen A."/>
            <person name="Chen C."/>
            <person name="Yanf M."/>
            <person name="Daum C."/>
            <person name="Ng V."/>
            <person name="Clum A."/>
            <person name="Steindorff A."/>
            <person name="Ohm R."/>
            <person name="Martin F."/>
            <person name="Silar P."/>
            <person name="Natvig D."/>
            <person name="Lalanne C."/>
            <person name="Gautier V."/>
            <person name="Ament-velasquez S.L."/>
            <person name="Kruys A."/>
            <person name="Hutchinson M.I."/>
            <person name="Powell A.J."/>
            <person name="Barry K."/>
            <person name="Miller A.N."/>
            <person name="Grigoriev I.V."/>
            <person name="Debuchy R."/>
            <person name="Gladieux P."/>
            <person name="Thoren M.H."/>
            <person name="Johannesson H."/>
        </authorList>
    </citation>
    <scope>NUCLEOTIDE SEQUENCE</scope>
    <source>
        <strain evidence="5">SMH3187-1</strain>
    </source>
</reference>
<comment type="caution">
    <text evidence="5">The sequence shown here is derived from an EMBL/GenBank/DDBJ whole genome shotgun (WGS) entry which is preliminary data.</text>
</comment>
<evidence type="ECO:0000256" key="1">
    <source>
        <dbReference type="ARBA" id="ARBA00010381"/>
    </source>
</evidence>
<dbReference type="Proteomes" id="UP001172155">
    <property type="component" value="Unassembled WGS sequence"/>
</dbReference>
<dbReference type="AlphaFoldDB" id="A0AA40KCG6"/>
<dbReference type="InterPro" id="IPR039796">
    <property type="entry name" value="MIP18"/>
</dbReference>
<evidence type="ECO:0000313" key="5">
    <source>
        <dbReference type="EMBL" id="KAK0753870.1"/>
    </source>
</evidence>
<evidence type="ECO:0000313" key="6">
    <source>
        <dbReference type="Proteomes" id="UP001172155"/>
    </source>
</evidence>
<dbReference type="Pfam" id="PF01883">
    <property type="entry name" value="FeS_assembly_P"/>
    <property type="match status" value="1"/>
</dbReference>
<dbReference type="InterPro" id="IPR034904">
    <property type="entry name" value="FSCA_dom_sf"/>
</dbReference>
<dbReference type="Gene3D" id="6.10.250.1280">
    <property type="match status" value="1"/>
</dbReference>
<dbReference type="PANTHER" id="PTHR12377:SF0">
    <property type="entry name" value="CYTOSOLIC IRON-SULFUR ASSEMBLY COMPONENT 2B"/>
    <property type="match status" value="1"/>
</dbReference>
<feature type="domain" description="MIP18 family-like" evidence="4">
    <location>
        <begin position="67"/>
        <end position="148"/>
    </location>
</feature>
<evidence type="ECO:0000259" key="4">
    <source>
        <dbReference type="Pfam" id="PF01883"/>
    </source>
</evidence>
<dbReference type="InterPro" id="IPR002744">
    <property type="entry name" value="MIP18-like"/>
</dbReference>
<dbReference type="EMBL" id="JAUKUD010000001">
    <property type="protein sequence ID" value="KAK0753870.1"/>
    <property type="molecule type" value="Genomic_DNA"/>
</dbReference>
<dbReference type="PANTHER" id="PTHR12377">
    <property type="entry name" value="CYTOSOLIC IRON-SULFUR ASSEMBLY COMPONENT 2B-RELATED"/>
    <property type="match status" value="1"/>
</dbReference>
<sequence length="195" mass="21325">MDNANPTILNVSQLPSRAQKRAPRAGPDSKYDAIVLSHPAWADDLSDSDEFGGDESEDYVSENSLDEQEIYDLISTVMDPEHPHTLGELNVVRLPDIHVTPPRPGSPRGLATVLVELTPTINHCSLATIIGLAVRVRLERVLPPNYRVDVRIKDGSHAQDGEVSKQLSDKERVAAALENNTLAGMIDNMLKTCTV</sequence>
<keyword evidence="2" id="KW-0159">Chromosome partition</keyword>
<feature type="compositionally biased region" description="Polar residues" evidence="3">
    <location>
        <begin position="1"/>
        <end position="16"/>
    </location>
</feature>
<name>A0AA40KCG6_9PEZI</name>
<protein>
    <recommendedName>
        <fullName evidence="4">MIP18 family-like domain-containing protein</fullName>
    </recommendedName>
</protein>
<dbReference type="GO" id="GO:0007059">
    <property type="term" value="P:chromosome segregation"/>
    <property type="evidence" value="ECO:0007669"/>
    <property type="project" value="UniProtKB-KW"/>
</dbReference>
<dbReference type="FunFam" id="3.30.300.130:FF:000004">
    <property type="entry name" value="cytosolic iron-sulfur assembly component 2A"/>
    <property type="match status" value="1"/>
</dbReference>
<gene>
    <name evidence="5" type="ORF">B0T18DRAFT_453366</name>
</gene>
<dbReference type="SUPFAM" id="SSF117916">
    <property type="entry name" value="Fe-S cluster assembly (FSCA) domain-like"/>
    <property type="match status" value="1"/>
</dbReference>
<evidence type="ECO:0000256" key="2">
    <source>
        <dbReference type="ARBA" id="ARBA00022829"/>
    </source>
</evidence>
<accession>A0AA40KCG6</accession>
<keyword evidence="6" id="KW-1185">Reference proteome</keyword>
<dbReference type="Gene3D" id="3.30.300.130">
    <property type="entry name" value="Fe-S cluster assembly (FSCA)"/>
    <property type="match status" value="1"/>
</dbReference>
<proteinExistence type="inferred from homology"/>
<evidence type="ECO:0000256" key="3">
    <source>
        <dbReference type="SAM" id="MobiDB-lite"/>
    </source>
</evidence>
<feature type="region of interest" description="Disordered" evidence="3">
    <location>
        <begin position="1"/>
        <end position="30"/>
    </location>
</feature>